<dbReference type="AlphaFoldDB" id="A0A0S3F3E9"/>
<dbReference type="CDD" id="cd01062">
    <property type="entry name" value="RNase_T2_prok"/>
    <property type="match status" value="1"/>
</dbReference>
<dbReference type="GO" id="GO:0003723">
    <property type="term" value="F:RNA binding"/>
    <property type="evidence" value="ECO:0007669"/>
    <property type="project" value="InterPro"/>
</dbReference>
<keyword evidence="4" id="KW-0732">Signal</keyword>
<dbReference type="RefSeq" id="WP_062067885.1">
    <property type="nucleotide sequence ID" value="NZ_CP013264.1"/>
</dbReference>
<name>A0A0S3F3E9_9SPHN</name>
<protein>
    <submittedName>
        <fullName evidence="5">Ribonuclease T</fullName>
    </submittedName>
</protein>
<dbReference type="PROSITE" id="PS00530">
    <property type="entry name" value="RNASE_T2_1"/>
    <property type="match status" value="1"/>
</dbReference>
<reference evidence="5 6" key="1">
    <citation type="submission" date="2015-11" db="EMBL/GenBank/DDBJ databases">
        <title>A Two-component Flavoprotein Monooxygenase System MeaXY Responsible for para-Hydroxylation of 2-Methyl-6-ethylaniline and 2,6-Diethylaniline in Sphingobium baderi DE-13.</title>
        <authorList>
            <person name="Cheng M."/>
            <person name="Meng Q."/>
            <person name="Yang Y."/>
            <person name="Chu C."/>
            <person name="Yan X."/>
            <person name="He J."/>
            <person name="Li S."/>
        </authorList>
    </citation>
    <scope>NUCLEOTIDE SEQUENCE [LARGE SCALE GENOMIC DNA]</scope>
    <source>
        <strain evidence="5 6">DE-13</strain>
    </source>
</reference>
<dbReference type="InterPro" id="IPR033130">
    <property type="entry name" value="RNase_T2_His_AS_2"/>
</dbReference>
<dbReference type="InterPro" id="IPR036430">
    <property type="entry name" value="RNase_T2-like_sf"/>
</dbReference>
<evidence type="ECO:0000256" key="4">
    <source>
        <dbReference type="SAM" id="SignalP"/>
    </source>
</evidence>
<dbReference type="PANTHER" id="PTHR11240">
    <property type="entry name" value="RIBONUCLEASE T2"/>
    <property type="match status" value="1"/>
</dbReference>
<dbReference type="PANTHER" id="PTHR11240:SF22">
    <property type="entry name" value="RIBONUCLEASE T2"/>
    <property type="match status" value="1"/>
</dbReference>
<dbReference type="InterPro" id="IPR018188">
    <property type="entry name" value="RNase_T2_His_AS_1"/>
</dbReference>
<dbReference type="GO" id="GO:0033897">
    <property type="term" value="F:ribonuclease T2 activity"/>
    <property type="evidence" value="ECO:0007669"/>
    <property type="project" value="InterPro"/>
</dbReference>
<dbReference type="Proteomes" id="UP000056968">
    <property type="component" value="Chromosome"/>
</dbReference>
<organism evidence="5 6">
    <name type="scientific">Sphingobium baderi</name>
    <dbReference type="NCBI Taxonomy" id="1332080"/>
    <lineage>
        <taxon>Bacteria</taxon>
        <taxon>Pseudomonadati</taxon>
        <taxon>Pseudomonadota</taxon>
        <taxon>Alphaproteobacteria</taxon>
        <taxon>Sphingomonadales</taxon>
        <taxon>Sphingomonadaceae</taxon>
        <taxon>Sphingobium</taxon>
    </lineage>
</organism>
<dbReference type="KEGG" id="sbd:ATN00_19130"/>
<dbReference type="GO" id="GO:0006401">
    <property type="term" value="P:RNA catabolic process"/>
    <property type="evidence" value="ECO:0007669"/>
    <property type="project" value="TreeGrafter"/>
</dbReference>
<evidence type="ECO:0000256" key="1">
    <source>
        <dbReference type="ARBA" id="ARBA00007469"/>
    </source>
</evidence>
<dbReference type="Pfam" id="PF00445">
    <property type="entry name" value="Ribonuclease_T2"/>
    <property type="match status" value="1"/>
</dbReference>
<dbReference type="InterPro" id="IPR039378">
    <property type="entry name" value="RNase_T2_prok"/>
</dbReference>
<dbReference type="PROSITE" id="PS00531">
    <property type="entry name" value="RNASE_T2_2"/>
    <property type="match status" value="1"/>
</dbReference>
<feature type="region of interest" description="Disordered" evidence="3">
    <location>
        <begin position="232"/>
        <end position="272"/>
    </location>
</feature>
<evidence type="ECO:0000313" key="6">
    <source>
        <dbReference type="Proteomes" id="UP000056968"/>
    </source>
</evidence>
<evidence type="ECO:0000313" key="5">
    <source>
        <dbReference type="EMBL" id="ALR22109.1"/>
    </source>
</evidence>
<keyword evidence="6" id="KW-1185">Reference proteome</keyword>
<dbReference type="Gene3D" id="3.90.730.10">
    <property type="entry name" value="Ribonuclease T2-like"/>
    <property type="match status" value="1"/>
</dbReference>
<comment type="similarity">
    <text evidence="1 2">Belongs to the RNase T2 family.</text>
</comment>
<evidence type="ECO:0000256" key="3">
    <source>
        <dbReference type="SAM" id="MobiDB-lite"/>
    </source>
</evidence>
<accession>A0A0S3F3E9</accession>
<dbReference type="OrthoDB" id="4720638at2"/>
<feature type="chain" id="PRO_5006611911" evidence="4">
    <location>
        <begin position="20"/>
        <end position="272"/>
    </location>
</feature>
<dbReference type="EMBL" id="CP013264">
    <property type="protein sequence ID" value="ALR22109.1"/>
    <property type="molecule type" value="Genomic_DNA"/>
</dbReference>
<dbReference type="InterPro" id="IPR001568">
    <property type="entry name" value="RNase_T2-like"/>
</dbReference>
<sequence length="272" mass="30123">MLRVALALLALLVPGMALAQAVQCSPPAQMPRPRPVQPGTGEAGRIMPIGSYTLALSWSPQYCSTARGSDSAFQCKGRNGRFGFVLHGLWPDGVGRTWPQFCRKADLLPREVIRQNLCMTPSAQLLQHEWAKHGTCMASKPELYFDLARAFYQSMRFPDMAALARRDNLTVGQFTDAFVRANRRLRPDMIRVRTTRGNWLSEIWICMDRALEFARCPAGKDGAKGAAYLRIEPGPAMPRPSPARQAPITPARKPGLILNLDPNTQPLKDGGR</sequence>
<dbReference type="SUPFAM" id="SSF55895">
    <property type="entry name" value="Ribonuclease Rh-like"/>
    <property type="match status" value="1"/>
</dbReference>
<gene>
    <name evidence="5" type="ORF">ATN00_19130</name>
</gene>
<dbReference type="STRING" id="1332080.ATN00_19130"/>
<proteinExistence type="inferred from homology"/>
<feature type="signal peptide" evidence="4">
    <location>
        <begin position="1"/>
        <end position="19"/>
    </location>
</feature>
<evidence type="ECO:0000256" key="2">
    <source>
        <dbReference type="RuleBase" id="RU004328"/>
    </source>
</evidence>